<feature type="transmembrane region" description="Helical" evidence="7">
    <location>
        <begin position="134"/>
        <end position="155"/>
    </location>
</feature>
<dbReference type="AlphaFoldDB" id="A0A0R2FN67"/>
<dbReference type="CDD" id="cd06261">
    <property type="entry name" value="TM_PBP2"/>
    <property type="match status" value="1"/>
</dbReference>
<reference evidence="11 12" key="1">
    <citation type="journal article" date="2015" name="Genome Announc.">
        <title>Expanding the biotechnology potential of lactobacilli through comparative genomics of 213 strains and associated genera.</title>
        <authorList>
            <person name="Sun Z."/>
            <person name="Harris H.M."/>
            <person name="McCann A."/>
            <person name="Guo C."/>
            <person name="Argimon S."/>
            <person name="Zhang W."/>
            <person name="Yang X."/>
            <person name="Jeffery I.B."/>
            <person name="Cooney J.C."/>
            <person name="Kagawa T.F."/>
            <person name="Liu W."/>
            <person name="Song Y."/>
            <person name="Salvetti E."/>
            <person name="Wrobel A."/>
            <person name="Rasinkangas P."/>
            <person name="Parkhill J."/>
            <person name="Rea M.C."/>
            <person name="O'Sullivan O."/>
            <person name="Ritari J."/>
            <person name="Douillard F.P."/>
            <person name="Paul Ross R."/>
            <person name="Yang R."/>
            <person name="Briner A.E."/>
            <person name="Felis G.E."/>
            <person name="de Vos W.M."/>
            <person name="Barrangou R."/>
            <person name="Klaenhammer T.R."/>
            <person name="Caufield P.W."/>
            <person name="Cui Y."/>
            <person name="Zhang H."/>
            <person name="O'Toole P.W."/>
        </authorList>
    </citation>
    <scope>NUCLEOTIDE SEQUENCE [LARGE SCALE GENOMIC DNA]</scope>
    <source>
        <strain evidence="9 12">ATCC BAA-66</strain>
        <strain evidence="10 11">DSM 13344</strain>
    </source>
</reference>
<evidence type="ECO:0000256" key="5">
    <source>
        <dbReference type="ARBA" id="ARBA00022989"/>
    </source>
</evidence>
<evidence type="ECO:0000259" key="8">
    <source>
        <dbReference type="PROSITE" id="PS50928"/>
    </source>
</evidence>
<dbReference type="STRING" id="81857.IV38_GL000687"/>
<sequence length="271" mass="30660">MNRLKNGLQYLLLTGVAVLLLFPLLLGFWASLLPTKEIAAGRFLATNLSWHNYEQALLTTPLIRYLANSLVTAGLITFGQLLLCTLAADAFVFSDLHYKKQLFAVFLVTMMLPFEAQIIPNFQTIKAFGWLDHYAGLTVPFFTSAFGVFMLRQAFLQLPADLVRFGQYLGLSQLQFLWKIVVPYSRSMLVTFGLYTFLTQWNQYLWPLITTFSDDYRPVQVGLKQLQSEDTFANWGMLMATAMIVLVPTLVLLICGQKFFKHNLNAGGTKG</sequence>
<keyword evidence="4 7" id="KW-0812">Transmembrane</keyword>
<feature type="transmembrane region" description="Helical" evidence="7">
    <location>
        <begin position="176"/>
        <end position="198"/>
    </location>
</feature>
<keyword evidence="10" id="KW-0762">Sugar transport</keyword>
<dbReference type="GO" id="GO:0005886">
    <property type="term" value="C:plasma membrane"/>
    <property type="evidence" value="ECO:0007669"/>
    <property type="project" value="UniProtKB-SubCell"/>
</dbReference>
<evidence type="ECO:0000313" key="11">
    <source>
        <dbReference type="Proteomes" id="UP000051645"/>
    </source>
</evidence>
<feature type="domain" description="ABC transmembrane type-1" evidence="8">
    <location>
        <begin position="66"/>
        <end position="256"/>
    </location>
</feature>
<evidence type="ECO:0000256" key="1">
    <source>
        <dbReference type="ARBA" id="ARBA00004651"/>
    </source>
</evidence>
<feature type="transmembrane region" description="Helical" evidence="7">
    <location>
        <begin position="232"/>
        <end position="255"/>
    </location>
</feature>
<dbReference type="Gene3D" id="1.10.3720.10">
    <property type="entry name" value="MetI-like"/>
    <property type="match status" value="1"/>
</dbReference>
<dbReference type="Proteomes" id="UP000051645">
    <property type="component" value="Unassembled WGS sequence"/>
</dbReference>
<protein>
    <submittedName>
        <fullName evidence="10">ABC-type sugar transport system, permease component</fullName>
    </submittedName>
</protein>
<keyword evidence="11" id="KW-1185">Reference proteome</keyword>
<dbReference type="EMBL" id="JQAZ01000010">
    <property type="protein sequence ID" value="KRN29936.1"/>
    <property type="molecule type" value="Genomic_DNA"/>
</dbReference>
<evidence type="ECO:0000256" key="2">
    <source>
        <dbReference type="ARBA" id="ARBA00022448"/>
    </source>
</evidence>
<feature type="transmembrane region" description="Helical" evidence="7">
    <location>
        <begin position="102"/>
        <end position="122"/>
    </location>
</feature>
<evidence type="ECO:0000256" key="3">
    <source>
        <dbReference type="ARBA" id="ARBA00022475"/>
    </source>
</evidence>
<keyword evidence="2 7" id="KW-0813">Transport</keyword>
<dbReference type="SUPFAM" id="SSF161098">
    <property type="entry name" value="MetI-like"/>
    <property type="match status" value="1"/>
</dbReference>
<dbReference type="RefSeq" id="WP_057771164.1">
    <property type="nucleotide sequence ID" value="NZ_JQAT01000010.1"/>
</dbReference>
<dbReference type="GO" id="GO:0055085">
    <property type="term" value="P:transmembrane transport"/>
    <property type="evidence" value="ECO:0007669"/>
    <property type="project" value="InterPro"/>
</dbReference>
<feature type="transmembrane region" description="Helical" evidence="7">
    <location>
        <begin position="70"/>
        <end position="93"/>
    </location>
</feature>
<dbReference type="PROSITE" id="PS50928">
    <property type="entry name" value="ABC_TM1"/>
    <property type="match status" value="1"/>
</dbReference>
<proteinExistence type="inferred from homology"/>
<comment type="similarity">
    <text evidence="7">Belongs to the binding-protein-dependent transport system permease family.</text>
</comment>
<evidence type="ECO:0000256" key="6">
    <source>
        <dbReference type="ARBA" id="ARBA00023136"/>
    </source>
</evidence>
<accession>A0A0R2FN67</accession>
<gene>
    <name evidence="9" type="ORF">IV38_GL000687</name>
    <name evidence="10" type="ORF">IV40_GL000534</name>
</gene>
<dbReference type="Pfam" id="PF00528">
    <property type="entry name" value="BPD_transp_1"/>
    <property type="match status" value="1"/>
</dbReference>
<dbReference type="InterPro" id="IPR000515">
    <property type="entry name" value="MetI-like"/>
</dbReference>
<dbReference type="PANTHER" id="PTHR43744:SF8">
    <property type="entry name" value="SN-GLYCEROL-3-PHOSPHATE TRANSPORT SYSTEM PERMEASE PROTEIN UGPE"/>
    <property type="match status" value="1"/>
</dbReference>
<evidence type="ECO:0000313" key="9">
    <source>
        <dbReference type="EMBL" id="KRN27281.1"/>
    </source>
</evidence>
<dbReference type="OrthoDB" id="9771544at2"/>
<organism evidence="10 11">
    <name type="scientific">Lactobacillus selangorensis</name>
    <dbReference type="NCBI Taxonomy" id="81857"/>
    <lineage>
        <taxon>Bacteria</taxon>
        <taxon>Bacillati</taxon>
        <taxon>Bacillota</taxon>
        <taxon>Bacilli</taxon>
        <taxon>Lactobacillales</taxon>
        <taxon>Lactobacillaceae</taxon>
        <taxon>Lactobacillus</taxon>
    </lineage>
</organism>
<comment type="caution">
    <text evidence="10">The sequence shown here is derived from an EMBL/GenBank/DDBJ whole genome shotgun (WGS) entry which is preliminary data.</text>
</comment>
<keyword evidence="3" id="KW-1003">Cell membrane</keyword>
<dbReference type="PANTHER" id="PTHR43744">
    <property type="entry name" value="ABC TRANSPORTER PERMEASE PROTEIN MG189-RELATED-RELATED"/>
    <property type="match status" value="1"/>
</dbReference>
<dbReference type="PATRIC" id="fig|81857.3.peg.691"/>
<keyword evidence="5 7" id="KW-1133">Transmembrane helix</keyword>
<dbReference type="Proteomes" id="UP000051751">
    <property type="component" value="Unassembled WGS sequence"/>
</dbReference>
<evidence type="ECO:0000256" key="7">
    <source>
        <dbReference type="RuleBase" id="RU363032"/>
    </source>
</evidence>
<keyword evidence="6 7" id="KW-0472">Membrane</keyword>
<dbReference type="EMBL" id="JQAT01000010">
    <property type="protein sequence ID" value="KRN27281.1"/>
    <property type="molecule type" value="Genomic_DNA"/>
</dbReference>
<feature type="transmembrane region" description="Helical" evidence="7">
    <location>
        <begin position="12"/>
        <end position="32"/>
    </location>
</feature>
<comment type="subcellular location">
    <subcellularLocation>
        <location evidence="1 7">Cell membrane</location>
        <topology evidence="1 7">Multi-pass membrane protein</topology>
    </subcellularLocation>
</comment>
<evidence type="ECO:0000313" key="10">
    <source>
        <dbReference type="EMBL" id="KRN29936.1"/>
    </source>
</evidence>
<dbReference type="InterPro" id="IPR035906">
    <property type="entry name" value="MetI-like_sf"/>
</dbReference>
<evidence type="ECO:0000313" key="12">
    <source>
        <dbReference type="Proteomes" id="UP000051751"/>
    </source>
</evidence>
<name>A0A0R2FN67_9LACO</name>
<evidence type="ECO:0000256" key="4">
    <source>
        <dbReference type="ARBA" id="ARBA00022692"/>
    </source>
</evidence>